<evidence type="ECO:0000256" key="1">
    <source>
        <dbReference type="ARBA" id="ARBA00023002"/>
    </source>
</evidence>
<dbReference type="InterPro" id="IPR051267">
    <property type="entry name" value="STEAP_metalloreductase"/>
</dbReference>
<protein>
    <submittedName>
        <fullName evidence="3">NADPH-dependent F420 reductase</fullName>
    </submittedName>
</protein>
<accession>A0ABW0EBN2</accession>
<dbReference type="EMBL" id="JBHSKT010000003">
    <property type="protein sequence ID" value="MFC5270381.1"/>
    <property type="molecule type" value="Genomic_DNA"/>
</dbReference>
<keyword evidence="4" id="KW-1185">Reference proteome</keyword>
<name>A0ABW0EBN2_9BACT</name>
<sequence length="217" mass="23449">MKKIGVLGTGMVGNTIGTKLVQLGYEVIMGSRTATNEKAIAWKEANGEKASAGTFEDAAKFGEIIFNCTKGEVALDVFKMAGPENFDGKTIIDIANPLDFSQGMPPSLIPQYSNTNSLGEEIQKLLPKANVVKTLNIVNCEVMVDAKKSGGDPTMFMSGNSAEAKAEVKAILNQFNWNDIIDLGDITTARGTEMLLPIWLRTWMATGNGYFAFKIVQ</sequence>
<proteinExistence type="predicted"/>
<dbReference type="SUPFAM" id="SSF51735">
    <property type="entry name" value="NAD(P)-binding Rossmann-fold domains"/>
    <property type="match status" value="1"/>
</dbReference>
<dbReference type="PANTHER" id="PTHR14239">
    <property type="entry name" value="DUDULIN-RELATED"/>
    <property type="match status" value="1"/>
</dbReference>
<comment type="caution">
    <text evidence="3">The sequence shown here is derived from an EMBL/GenBank/DDBJ whole genome shotgun (WGS) entry which is preliminary data.</text>
</comment>
<dbReference type="Proteomes" id="UP001596161">
    <property type="component" value="Unassembled WGS sequence"/>
</dbReference>
<dbReference type="InterPro" id="IPR036291">
    <property type="entry name" value="NAD(P)-bd_dom_sf"/>
</dbReference>
<evidence type="ECO:0000259" key="2">
    <source>
        <dbReference type="Pfam" id="PF03807"/>
    </source>
</evidence>
<organism evidence="3 4">
    <name type="scientific">Adhaeribacter terreus</name>
    <dbReference type="NCBI Taxonomy" id="529703"/>
    <lineage>
        <taxon>Bacteria</taxon>
        <taxon>Pseudomonadati</taxon>
        <taxon>Bacteroidota</taxon>
        <taxon>Cytophagia</taxon>
        <taxon>Cytophagales</taxon>
        <taxon>Hymenobacteraceae</taxon>
        <taxon>Adhaeribacter</taxon>
    </lineage>
</organism>
<keyword evidence="1" id="KW-0560">Oxidoreductase</keyword>
<dbReference type="Gene3D" id="3.40.50.720">
    <property type="entry name" value="NAD(P)-binding Rossmann-like Domain"/>
    <property type="match status" value="1"/>
</dbReference>
<reference evidence="4" key="1">
    <citation type="journal article" date="2019" name="Int. J. Syst. Evol. Microbiol.">
        <title>The Global Catalogue of Microorganisms (GCM) 10K type strain sequencing project: providing services to taxonomists for standard genome sequencing and annotation.</title>
        <authorList>
            <consortium name="The Broad Institute Genomics Platform"/>
            <consortium name="The Broad Institute Genome Sequencing Center for Infectious Disease"/>
            <person name="Wu L."/>
            <person name="Ma J."/>
        </authorList>
    </citation>
    <scope>NUCLEOTIDE SEQUENCE [LARGE SCALE GENOMIC DNA]</scope>
    <source>
        <strain evidence="4">KACC 12602</strain>
    </source>
</reference>
<feature type="domain" description="Pyrroline-5-carboxylate reductase catalytic N-terminal" evidence="2">
    <location>
        <begin position="3"/>
        <end position="97"/>
    </location>
</feature>
<evidence type="ECO:0000313" key="3">
    <source>
        <dbReference type="EMBL" id="MFC5270381.1"/>
    </source>
</evidence>
<dbReference type="RefSeq" id="WP_378016752.1">
    <property type="nucleotide sequence ID" value="NZ_JBHSKT010000003.1"/>
</dbReference>
<dbReference type="InterPro" id="IPR028939">
    <property type="entry name" value="P5C_Rdtase_cat_N"/>
</dbReference>
<dbReference type="Pfam" id="PF03807">
    <property type="entry name" value="F420_oxidored"/>
    <property type="match status" value="1"/>
</dbReference>
<gene>
    <name evidence="3" type="ORF">ACFPIB_07165</name>
</gene>
<evidence type="ECO:0000313" key="4">
    <source>
        <dbReference type="Proteomes" id="UP001596161"/>
    </source>
</evidence>